<dbReference type="AlphaFoldDB" id="A0A975BSN6"/>
<accession>A0A975BSN6</accession>
<dbReference type="EMBL" id="CP061800">
    <property type="protein sequence ID" value="QTA91084.1"/>
    <property type="molecule type" value="Genomic_DNA"/>
</dbReference>
<proteinExistence type="predicted"/>
<dbReference type="KEGG" id="dmm:dnm_071490"/>
<protein>
    <submittedName>
        <fullName evidence="1">Uncharacterized protein</fullName>
    </submittedName>
</protein>
<name>A0A975BSN6_9BACT</name>
<sequence>MILTGSSDVRQFFKLFFGQIEKWSRMILMRPVFPNFTPSEPIWSDISSKNLIIG</sequence>
<evidence type="ECO:0000313" key="2">
    <source>
        <dbReference type="Proteomes" id="UP000663722"/>
    </source>
</evidence>
<gene>
    <name evidence="1" type="ORF">dnm_071490</name>
</gene>
<reference evidence="1" key="1">
    <citation type="journal article" date="2021" name="Microb. Physiol.">
        <title>Proteogenomic Insights into the Physiology of Marine, Sulfate-Reducing, Filamentous Desulfonema limicola and Desulfonema magnum.</title>
        <authorList>
            <person name="Schnaars V."/>
            <person name="Wohlbrand L."/>
            <person name="Scheve S."/>
            <person name="Hinrichs C."/>
            <person name="Reinhardt R."/>
            <person name="Rabus R."/>
        </authorList>
    </citation>
    <scope>NUCLEOTIDE SEQUENCE</scope>
    <source>
        <strain evidence="1">4be13</strain>
    </source>
</reference>
<organism evidence="1 2">
    <name type="scientific">Desulfonema magnum</name>
    <dbReference type="NCBI Taxonomy" id="45655"/>
    <lineage>
        <taxon>Bacteria</taxon>
        <taxon>Pseudomonadati</taxon>
        <taxon>Thermodesulfobacteriota</taxon>
        <taxon>Desulfobacteria</taxon>
        <taxon>Desulfobacterales</taxon>
        <taxon>Desulfococcaceae</taxon>
        <taxon>Desulfonema</taxon>
    </lineage>
</organism>
<dbReference type="Proteomes" id="UP000663722">
    <property type="component" value="Chromosome"/>
</dbReference>
<evidence type="ECO:0000313" key="1">
    <source>
        <dbReference type="EMBL" id="QTA91084.1"/>
    </source>
</evidence>
<keyword evidence="2" id="KW-1185">Reference proteome</keyword>